<organism evidence="3 4">
    <name type="scientific">Propylenella binzhouense</name>
    <dbReference type="NCBI Taxonomy" id="2555902"/>
    <lineage>
        <taxon>Bacteria</taxon>
        <taxon>Pseudomonadati</taxon>
        <taxon>Pseudomonadota</taxon>
        <taxon>Alphaproteobacteria</taxon>
        <taxon>Hyphomicrobiales</taxon>
        <taxon>Propylenellaceae</taxon>
        <taxon>Propylenella</taxon>
    </lineage>
</organism>
<dbReference type="Gene3D" id="1.10.8.350">
    <property type="entry name" value="Bacterial muramidase"/>
    <property type="match status" value="1"/>
</dbReference>
<dbReference type="InterPro" id="IPR031304">
    <property type="entry name" value="SLT_2"/>
</dbReference>
<name>A0A964T3S9_9HYPH</name>
<dbReference type="Proteomes" id="UP000773614">
    <property type="component" value="Unassembled WGS sequence"/>
</dbReference>
<evidence type="ECO:0000313" key="3">
    <source>
        <dbReference type="EMBL" id="MYZ47402.1"/>
    </source>
</evidence>
<dbReference type="EMBL" id="SPKJ01000014">
    <property type="protein sequence ID" value="MYZ47402.1"/>
    <property type="molecule type" value="Genomic_DNA"/>
</dbReference>
<dbReference type="GO" id="GO:0008933">
    <property type="term" value="F:peptidoglycan lytic transglycosylase activity"/>
    <property type="evidence" value="ECO:0007669"/>
    <property type="project" value="TreeGrafter"/>
</dbReference>
<feature type="signal peptide" evidence="1">
    <location>
        <begin position="1"/>
        <end position="24"/>
    </location>
</feature>
<dbReference type="PANTHER" id="PTHR30163">
    <property type="entry name" value="MEMBRANE-BOUND LYTIC MUREIN TRANSGLYCOSYLASE B"/>
    <property type="match status" value="1"/>
</dbReference>
<keyword evidence="1" id="KW-0732">Signal</keyword>
<keyword evidence="4" id="KW-1185">Reference proteome</keyword>
<evidence type="ECO:0000256" key="1">
    <source>
        <dbReference type="SAM" id="SignalP"/>
    </source>
</evidence>
<proteinExistence type="predicted"/>
<dbReference type="NCBIfam" id="TIGR02283">
    <property type="entry name" value="MltB_2"/>
    <property type="match status" value="1"/>
</dbReference>
<dbReference type="Pfam" id="PF13406">
    <property type="entry name" value="SLT_2"/>
    <property type="match status" value="1"/>
</dbReference>
<dbReference type="InterPro" id="IPR023346">
    <property type="entry name" value="Lysozyme-like_dom_sf"/>
</dbReference>
<dbReference type="PANTHER" id="PTHR30163:SF8">
    <property type="entry name" value="LYTIC MUREIN TRANSGLYCOSYLASE"/>
    <property type="match status" value="1"/>
</dbReference>
<protein>
    <submittedName>
        <fullName evidence="3">Lytic murein transglycosylase</fullName>
    </submittedName>
</protein>
<dbReference type="SUPFAM" id="SSF53955">
    <property type="entry name" value="Lysozyme-like"/>
    <property type="match status" value="1"/>
</dbReference>
<dbReference type="GO" id="GO:0009253">
    <property type="term" value="P:peptidoglycan catabolic process"/>
    <property type="evidence" value="ECO:0007669"/>
    <property type="project" value="TreeGrafter"/>
</dbReference>
<feature type="chain" id="PRO_5036924777" evidence="1">
    <location>
        <begin position="25"/>
        <end position="270"/>
    </location>
</feature>
<comment type="caution">
    <text evidence="3">The sequence shown here is derived from an EMBL/GenBank/DDBJ whole genome shotgun (WGS) entry which is preliminary data.</text>
</comment>
<reference evidence="3" key="1">
    <citation type="submission" date="2019-03" db="EMBL/GenBank/DDBJ databases">
        <title>Afifella sp. nov., isolated from activated sludge.</title>
        <authorList>
            <person name="Li Q."/>
            <person name="Liu Y."/>
        </authorList>
    </citation>
    <scope>NUCLEOTIDE SEQUENCE</scope>
    <source>
        <strain evidence="3">L72</strain>
    </source>
</reference>
<dbReference type="RefSeq" id="WP_161139749.1">
    <property type="nucleotide sequence ID" value="NZ_SPKJ01000014.1"/>
</dbReference>
<dbReference type="CDD" id="cd13399">
    <property type="entry name" value="Slt35-like"/>
    <property type="match status" value="1"/>
</dbReference>
<dbReference type="OrthoDB" id="9808544at2"/>
<sequence>MISARKALTTTALLAGILAGPAEAAQCGNDASGFPAWLQAFKGEARAAGLSRSLSALDGLSYDAGVIRLDRSQKPFKMSYEAFVKQRLSSGRVSNGKKKMAQYAALLRQLEQRYGVPGSVIIAIWGMETDYGAVRGSKHAIRSLATLAYDCRRSGFFTNELLAALTIVERGRMTPQEMVGGWAGEIGQTQFLASKYLQFAVDGNGDGRADVVGTPADVLASTANYLSAHGWQRGAGYQPGEPNFAVIAEWNSSSNYQRTIARFAEILEGG</sequence>
<feature type="domain" description="Transglycosylase SLT" evidence="2">
    <location>
        <begin position="34"/>
        <end position="237"/>
    </location>
</feature>
<dbReference type="InterPro" id="IPR011970">
    <property type="entry name" value="MltB_2"/>
</dbReference>
<accession>A0A964T3S9</accession>
<evidence type="ECO:0000313" key="4">
    <source>
        <dbReference type="Proteomes" id="UP000773614"/>
    </source>
</evidence>
<dbReference type="InterPro" id="IPR043426">
    <property type="entry name" value="MltB-like"/>
</dbReference>
<gene>
    <name evidence="3" type="ORF">E4O86_06720</name>
</gene>
<dbReference type="AlphaFoldDB" id="A0A964T3S9"/>
<evidence type="ECO:0000259" key="2">
    <source>
        <dbReference type="Pfam" id="PF13406"/>
    </source>
</evidence>
<dbReference type="Gene3D" id="1.10.530.10">
    <property type="match status" value="1"/>
</dbReference>